<gene>
    <name evidence="2" type="ORF">Tdes44962_MAKER01331</name>
</gene>
<protein>
    <submittedName>
        <fullName evidence="2">Uncharacterized protein</fullName>
    </submittedName>
</protein>
<keyword evidence="1" id="KW-1133">Transmembrane helix</keyword>
<dbReference type="Proteomes" id="UP001138500">
    <property type="component" value="Unassembled WGS sequence"/>
</dbReference>
<dbReference type="AlphaFoldDB" id="A0A9W7T000"/>
<feature type="transmembrane region" description="Helical" evidence="1">
    <location>
        <begin position="6"/>
        <end position="29"/>
    </location>
</feature>
<evidence type="ECO:0000313" key="3">
    <source>
        <dbReference type="Proteomes" id="UP001138500"/>
    </source>
</evidence>
<dbReference type="EMBL" id="RIBY02000224">
    <property type="protein sequence ID" value="KAH9844784.1"/>
    <property type="molecule type" value="Genomic_DNA"/>
</dbReference>
<keyword evidence="3" id="KW-1185">Reference proteome</keyword>
<evidence type="ECO:0000256" key="1">
    <source>
        <dbReference type="SAM" id="Phobius"/>
    </source>
</evidence>
<organism evidence="2 3">
    <name type="scientific">Teratosphaeria destructans</name>
    <dbReference type="NCBI Taxonomy" id="418781"/>
    <lineage>
        <taxon>Eukaryota</taxon>
        <taxon>Fungi</taxon>
        <taxon>Dikarya</taxon>
        <taxon>Ascomycota</taxon>
        <taxon>Pezizomycotina</taxon>
        <taxon>Dothideomycetes</taxon>
        <taxon>Dothideomycetidae</taxon>
        <taxon>Mycosphaerellales</taxon>
        <taxon>Teratosphaeriaceae</taxon>
        <taxon>Teratosphaeria</taxon>
    </lineage>
</organism>
<keyword evidence="1" id="KW-0472">Membrane</keyword>
<accession>A0A9W7T000</accession>
<reference evidence="2 3" key="1">
    <citation type="journal article" date="2018" name="IMA Fungus">
        <title>IMA Genome-F 10: Nine draft genome sequences of Claviceps purpurea s.lat., including C. arundinis, C. humidiphila, and C. cf. spartinae, pseudomolecules for the pitch canker pathogen Fusarium circinatum, draft genome of Davidsoniella eucalypti, Grosmannia galeiformis, Quambalaria eucalypti, and Teratosphaeria destructans.</title>
        <authorList>
            <person name="Wingfield B.D."/>
            <person name="Liu M."/>
            <person name="Nguyen H.D."/>
            <person name="Lane F.A."/>
            <person name="Morgan S.W."/>
            <person name="De Vos L."/>
            <person name="Wilken P.M."/>
            <person name="Duong T.A."/>
            <person name="Aylward J."/>
            <person name="Coetzee M.P."/>
            <person name="Dadej K."/>
            <person name="De Beer Z.W."/>
            <person name="Findlay W."/>
            <person name="Havenga M."/>
            <person name="Kolarik M."/>
            <person name="Menzies J.G."/>
            <person name="Naidoo K."/>
            <person name="Pochopski O."/>
            <person name="Shoukouhi P."/>
            <person name="Santana Q.C."/>
            <person name="Seifert K.A."/>
            <person name="Soal N."/>
            <person name="Steenkamp E.T."/>
            <person name="Tatham C.T."/>
            <person name="van der Nest M.A."/>
            <person name="Wingfield M.J."/>
        </authorList>
    </citation>
    <scope>NUCLEOTIDE SEQUENCE [LARGE SCALE GENOMIC DNA]</scope>
    <source>
        <strain evidence="2">CMW44962</strain>
    </source>
</reference>
<comment type="caution">
    <text evidence="2">The sequence shown here is derived from an EMBL/GenBank/DDBJ whole genome shotgun (WGS) entry which is preliminary data.</text>
</comment>
<proteinExistence type="predicted"/>
<dbReference type="OrthoDB" id="10442216at2759"/>
<keyword evidence="1" id="KW-0812">Transmembrane</keyword>
<reference evidence="2 3" key="2">
    <citation type="journal article" date="2021" name="Curr. Genet.">
        <title>Genetic response to nitrogen starvation in the aggressive Eucalyptus foliar pathogen Teratosphaeria destructans.</title>
        <authorList>
            <person name="Havenga M."/>
            <person name="Wingfield B.D."/>
            <person name="Wingfield M.J."/>
            <person name="Dreyer L.L."/>
            <person name="Roets F."/>
            <person name="Aylward J."/>
        </authorList>
    </citation>
    <scope>NUCLEOTIDE SEQUENCE [LARGE SCALE GENOMIC DNA]</scope>
    <source>
        <strain evidence="2">CMW44962</strain>
    </source>
</reference>
<name>A0A9W7T000_9PEZI</name>
<sequence length="60" mass="6766">MFTTKALYQGAAIYGTTTAFCAAWVCFALPVQHGKVGPFNYHRIAKRAARLPWRRLPRAL</sequence>
<evidence type="ECO:0000313" key="2">
    <source>
        <dbReference type="EMBL" id="KAH9844784.1"/>
    </source>
</evidence>